<evidence type="ECO:0000313" key="10">
    <source>
        <dbReference type="EMBL" id="KCW62404.1"/>
    </source>
</evidence>
<keyword evidence="6" id="KW-0442">Lipid degradation</keyword>
<evidence type="ECO:0000256" key="3">
    <source>
        <dbReference type="ARBA" id="ARBA00022525"/>
    </source>
</evidence>
<evidence type="ECO:0000256" key="1">
    <source>
        <dbReference type="ARBA" id="ARBA00004613"/>
    </source>
</evidence>
<proteinExistence type="inferred from homology"/>
<evidence type="ECO:0000256" key="9">
    <source>
        <dbReference type="SAM" id="SignalP"/>
    </source>
</evidence>
<evidence type="ECO:0000256" key="5">
    <source>
        <dbReference type="ARBA" id="ARBA00022801"/>
    </source>
</evidence>
<keyword evidence="8" id="KW-0175">Coiled coil</keyword>
<sequence length="369" mass="40481">MAKPFSMFPRLLLMGASAAVVFSIGACGFPQVPAFFVFGDSLIDDGNNNYLNSYAKANFLPYGVDFDGGPSGRFCNGKTIIDFLGELLDLPYIPAYVNTLEDAQSILRGVNYASAAAGILDESGRELGDRFSLRQQVENFRSTLSQLKNQMGEEELRRYLAKSLVMMNLGSNDYLNNYLMPSLYVTSSLFNPNDYAQLLITNYTTYIEALHDLGLRKFLITGIGPLGCMPNQLATGADASGKCISSVNNMVGLFNVRLRSLVDQLNANAHGEGAIFVYGNTFDVFSDILSNANAYGFKVVDRGCCGLGRNQGEVSCLPLQVPCMNRDEYVFWDAFHPTQAMNKIIAERAYAGPPSVCYPINVKQMAYHA</sequence>
<feature type="coiled-coil region" evidence="8">
    <location>
        <begin position="130"/>
        <end position="157"/>
    </location>
</feature>
<dbReference type="CDD" id="cd01837">
    <property type="entry name" value="SGNH_plant_lipase_like"/>
    <property type="match status" value="1"/>
</dbReference>
<evidence type="ECO:0000256" key="7">
    <source>
        <dbReference type="ARBA" id="ARBA00023098"/>
    </source>
</evidence>
<name>A0A059B8P8_EUCGR</name>
<dbReference type="Pfam" id="PF00657">
    <property type="entry name" value="Lipase_GDSL"/>
    <property type="match status" value="1"/>
</dbReference>
<dbReference type="Gene3D" id="3.40.50.1110">
    <property type="entry name" value="SGNH hydrolase"/>
    <property type="match status" value="1"/>
</dbReference>
<dbReference type="Gramene" id="KCW62404">
    <property type="protein sequence ID" value="KCW62404"/>
    <property type="gene ID" value="EUGRSUZ_H05057"/>
</dbReference>
<evidence type="ECO:0000256" key="4">
    <source>
        <dbReference type="ARBA" id="ARBA00022729"/>
    </source>
</evidence>
<feature type="signal peptide" evidence="9">
    <location>
        <begin position="1"/>
        <end position="18"/>
    </location>
</feature>
<dbReference type="PANTHER" id="PTHR45650:SF32">
    <property type="entry name" value="GDSL-LIKE LIPASE_ACYLHYDROLASE"/>
    <property type="match status" value="1"/>
</dbReference>
<dbReference type="FunCoup" id="A0A059B8P8">
    <property type="interactions" value="56"/>
</dbReference>
<dbReference type="PROSITE" id="PS51257">
    <property type="entry name" value="PROKAR_LIPOPROTEIN"/>
    <property type="match status" value="1"/>
</dbReference>
<evidence type="ECO:0000256" key="2">
    <source>
        <dbReference type="ARBA" id="ARBA00008668"/>
    </source>
</evidence>
<keyword evidence="7" id="KW-0443">Lipid metabolism</keyword>
<dbReference type="GO" id="GO:0016788">
    <property type="term" value="F:hydrolase activity, acting on ester bonds"/>
    <property type="evidence" value="ECO:0007669"/>
    <property type="project" value="InterPro"/>
</dbReference>
<dbReference type="InterPro" id="IPR035669">
    <property type="entry name" value="SGNH_plant_lipase-like"/>
</dbReference>
<keyword evidence="4 9" id="KW-0732">Signal</keyword>
<dbReference type="InterPro" id="IPR051238">
    <property type="entry name" value="GDSL_esterase/lipase"/>
</dbReference>
<dbReference type="OMA" id="EKAYNGP"/>
<dbReference type="eggNOG" id="ENOG502QSW9">
    <property type="taxonomic scope" value="Eukaryota"/>
</dbReference>
<feature type="chain" id="PRO_5001568005" evidence="9">
    <location>
        <begin position="19"/>
        <end position="369"/>
    </location>
</feature>
<evidence type="ECO:0000256" key="8">
    <source>
        <dbReference type="SAM" id="Coils"/>
    </source>
</evidence>
<dbReference type="PANTHER" id="PTHR45650">
    <property type="entry name" value="GDSL-LIKE LIPASE/ACYLHYDROLASE-RELATED"/>
    <property type="match status" value="1"/>
</dbReference>
<dbReference type="STRING" id="71139.A0A059B8P8"/>
<dbReference type="GO" id="GO:0005576">
    <property type="term" value="C:extracellular region"/>
    <property type="evidence" value="ECO:0007669"/>
    <property type="project" value="UniProtKB-SubCell"/>
</dbReference>
<comment type="similarity">
    <text evidence="2">Belongs to the 'GDSL' lipolytic enzyme family.</text>
</comment>
<dbReference type="GO" id="GO:0016042">
    <property type="term" value="P:lipid catabolic process"/>
    <property type="evidence" value="ECO:0007669"/>
    <property type="project" value="UniProtKB-KW"/>
</dbReference>
<organism evidence="10">
    <name type="scientific">Eucalyptus grandis</name>
    <name type="common">Flooded gum</name>
    <dbReference type="NCBI Taxonomy" id="71139"/>
    <lineage>
        <taxon>Eukaryota</taxon>
        <taxon>Viridiplantae</taxon>
        <taxon>Streptophyta</taxon>
        <taxon>Embryophyta</taxon>
        <taxon>Tracheophyta</taxon>
        <taxon>Spermatophyta</taxon>
        <taxon>Magnoliopsida</taxon>
        <taxon>eudicotyledons</taxon>
        <taxon>Gunneridae</taxon>
        <taxon>Pentapetalae</taxon>
        <taxon>rosids</taxon>
        <taxon>malvids</taxon>
        <taxon>Myrtales</taxon>
        <taxon>Myrtaceae</taxon>
        <taxon>Myrtoideae</taxon>
        <taxon>Eucalypteae</taxon>
        <taxon>Eucalyptus</taxon>
    </lineage>
</organism>
<keyword evidence="5" id="KW-0378">Hydrolase</keyword>
<dbReference type="InParanoid" id="A0A059B8P8"/>
<reference evidence="10" key="1">
    <citation type="submission" date="2013-07" db="EMBL/GenBank/DDBJ databases">
        <title>The genome of Eucalyptus grandis.</title>
        <authorList>
            <person name="Schmutz J."/>
            <person name="Hayes R."/>
            <person name="Myburg A."/>
            <person name="Tuskan G."/>
            <person name="Grattapaglia D."/>
            <person name="Rokhsar D.S."/>
        </authorList>
    </citation>
    <scope>NUCLEOTIDE SEQUENCE</scope>
    <source>
        <tissue evidence="10">Leaf extractions</tissue>
    </source>
</reference>
<dbReference type="OrthoDB" id="1600564at2759"/>
<dbReference type="KEGG" id="egr:104415953"/>
<accession>A0A059B8P8</accession>
<dbReference type="InterPro" id="IPR001087">
    <property type="entry name" value="GDSL"/>
</dbReference>
<evidence type="ECO:0000256" key="6">
    <source>
        <dbReference type="ARBA" id="ARBA00022963"/>
    </source>
</evidence>
<dbReference type="SUPFAM" id="SSF52266">
    <property type="entry name" value="SGNH hydrolase"/>
    <property type="match status" value="1"/>
</dbReference>
<protein>
    <submittedName>
        <fullName evidence="10">Uncharacterized protein</fullName>
    </submittedName>
</protein>
<dbReference type="InterPro" id="IPR036514">
    <property type="entry name" value="SGNH_hydro_sf"/>
</dbReference>
<dbReference type="EMBL" id="KK198760">
    <property type="protein sequence ID" value="KCW62404.1"/>
    <property type="molecule type" value="Genomic_DNA"/>
</dbReference>
<dbReference type="AlphaFoldDB" id="A0A059B8P8"/>
<gene>
    <name evidence="10" type="ORF">EUGRSUZ_H05057</name>
</gene>
<keyword evidence="3" id="KW-0964">Secreted</keyword>
<comment type="subcellular location">
    <subcellularLocation>
        <location evidence="1">Secreted</location>
    </subcellularLocation>
</comment>